<feature type="domain" description="Multidrug resistance protein MdtA-like barrel-sandwich hybrid" evidence="5">
    <location>
        <begin position="96"/>
        <end position="229"/>
    </location>
</feature>
<dbReference type="Pfam" id="PF25954">
    <property type="entry name" value="Beta-barrel_RND_2"/>
    <property type="match status" value="1"/>
</dbReference>
<keyword evidence="2" id="KW-0175">Coiled coil</keyword>
<dbReference type="Gene3D" id="2.40.420.20">
    <property type="match status" value="1"/>
</dbReference>
<dbReference type="OrthoDB" id="9806939at2"/>
<dbReference type="KEGG" id="sus:Acid_3408"/>
<protein>
    <submittedName>
        <fullName evidence="8">Efflux transporter, RND family, MFP subunit</fullName>
    </submittedName>
</protein>
<dbReference type="Pfam" id="PF25989">
    <property type="entry name" value="YknX_C"/>
    <property type="match status" value="1"/>
</dbReference>
<dbReference type="InParanoid" id="Q021K8"/>
<feature type="domain" description="CusB-like beta-barrel" evidence="6">
    <location>
        <begin position="247"/>
        <end position="317"/>
    </location>
</feature>
<keyword evidence="3" id="KW-1133">Transmembrane helix</keyword>
<accession>Q021K8</accession>
<dbReference type="InterPro" id="IPR058625">
    <property type="entry name" value="MdtA-like_BSH"/>
</dbReference>
<dbReference type="PANTHER" id="PTHR30469">
    <property type="entry name" value="MULTIDRUG RESISTANCE PROTEIN MDTA"/>
    <property type="match status" value="1"/>
</dbReference>
<dbReference type="SUPFAM" id="SSF111369">
    <property type="entry name" value="HlyD-like secretion proteins"/>
    <property type="match status" value="1"/>
</dbReference>
<dbReference type="PANTHER" id="PTHR30469:SF37">
    <property type="entry name" value="RAGD PROTEIN"/>
    <property type="match status" value="1"/>
</dbReference>
<keyword evidence="3" id="KW-0472">Membrane</keyword>
<dbReference type="Gene3D" id="2.40.30.170">
    <property type="match status" value="1"/>
</dbReference>
<evidence type="ECO:0000256" key="2">
    <source>
        <dbReference type="SAM" id="Coils"/>
    </source>
</evidence>
<dbReference type="HOGENOM" id="CLU_018816_1_4_0"/>
<dbReference type="AlphaFoldDB" id="Q021K8"/>
<evidence type="ECO:0000256" key="1">
    <source>
        <dbReference type="ARBA" id="ARBA00009477"/>
    </source>
</evidence>
<keyword evidence="3" id="KW-0812">Transmembrane</keyword>
<name>Q021K8_SOLUE</name>
<dbReference type="InterPro" id="IPR058624">
    <property type="entry name" value="MdtA-like_HH"/>
</dbReference>
<comment type="similarity">
    <text evidence="1">Belongs to the membrane fusion protein (MFP) (TC 8.A.1) family.</text>
</comment>
<feature type="transmembrane region" description="Helical" evidence="3">
    <location>
        <begin position="22"/>
        <end position="42"/>
    </location>
</feature>
<evidence type="ECO:0000259" key="4">
    <source>
        <dbReference type="Pfam" id="PF25876"/>
    </source>
</evidence>
<dbReference type="Pfam" id="PF25917">
    <property type="entry name" value="BSH_RND"/>
    <property type="match status" value="1"/>
</dbReference>
<dbReference type="eggNOG" id="COG0845">
    <property type="taxonomic scope" value="Bacteria"/>
</dbReference>
<feature type="coiled-coil region" evidence="2">
    <location>
        <begin position="126"/>
        <end position="153"/>
    </location>
</feature>
<dbReference type="STRING" id="234267.Acid_3408"/>
<dbReference type="EMBL" id="CP000473">
    <property type="protein sequence ID" value="ABJ84381.1"/>
    <property type="molecule type" value="Genomic_DNA"/>
</dbReference>
<reference evidence="8" key="1">
    <citation type="submission" date="2006-10" db="EMBL/GenBank/DDBJ databases">
        <title>Complete sequence of Solibacter usitatus Ellin6076.</title>
        <authorList>
            <consortium name="US DOE Joint Genome Institute"/>
            <person name="Copeland A."/>
            <person name="Lucas S."/>
            <person name="Lapidus A."/>
            <person name="Barry K."/>
            <person name="Detter J.C."/>
            <person name="Glavina del Rio T."/>
            <person name="Hammon N."/>
            <person name="Israni S."/>
            <person name="Dalin E."/>
            <person name="Tice H."/>
            <person name="Pitluck S."/>
            <person name="Thompson L.S."/>
            <person name="Brettin T."/>
            <person name="Bruce D."/>
            <person name="Han C."/>
            <person name="Tapia R."/>
            <person name="Gilna P."/>
            <person name="Schmutz J."/>
            <person name="Larimer F."/>
            <person name="Land M."/>
            <person name="Hauser L."/>
            <person name="Kyrpides N."/>
            <person name="Mikhailova N."/>
            <person name="Janssen P.H."/>
            <person name="Kuske C.R."/>
            <person name="Richardson P."/>
        </authorList>
    </citation>
    <scope>NUCLEOTIDE SEQUENCE</scope>
    <source>
        <strain evidence="8">Ellin6076</strain>
    </source>
</reference>
<feature type="domain" description="YknX-like C-terminal permuted SH3-like" evidence="7">
    <location>
        <begin position="325"/>
        <end position="392"/>
    </location>
</feature>
<evidence type="ECO:0000259" key="7">
    <source>
        <dbReference type="Pfam" id="PF25989"/>
    </source>
</evidence>
<evidence type="ECO:0000313" key="8">
    <source>
        <dbReference type="EMBL" id="ABJ84381.1"/>
    </source>
</evidence>
<dbReference type="Gene3D" id="2.40.50.100">
    <property type="match status" value="1"/>
</dbReference>
<evidence type="ECO:0000259" key="6">
    <source>
        <dbReference type="Pfam" id="PF25954"/>
    </source>
</evidence>
<dbReference type="GO" id="GO:0015562">
    <property type="term" value="F:efflux transmembrane transporter activity"/>
    <property type="evidence" value="ECO:0007669"/>
    <property type="project" value="TreeGrafter"/>
</dbReference>
<dbReference type="InterPro" id="IPR058637">
    <property type="entry name" value="YknX-like_C"/>
</dbReference>
<evidence type="ECO:0000259" key="5">
    <source>
        <dbReference type="Pfam" id="PF25917"/>
    </source>
</evidence>
<organism evidence="8">
    <name type="scientific">Solibacter usitatus (strain Ellin6076)</name>
    <dbReference type="NCBI Taxonomy" id="234267"/>
    <lineage>
        <taxon>Bacteria</taxon>
        <taxon>Pseudomonadati</taxon>
        <taxon>Acidobacteriota</taxon>
        <taxon>Terriglobia</taxon>
        <taxon>Bryobacterales</taxon>
        <taxon>Solibacteraceae</taxon>
        <taxon>Candidatus Solibacter</taxon>
    </lineage>
</organism>
<dbReference type="NCBIfam" id="TIGR01730">
    <property type="entry name" value="RND_mfp"/>
    <property type="match status" value="1"/>
</dbReference>
<gene>
    <name evidence="8" type="ordered locus">Acid_3408</name>
</gene>
<evidence type="ECO:0000256" key="3">
    <source>
        <dbReference type="SAM" id="Phobius"/>
    </source>
</evidence>
<sequence length="399" mass="42752">MTTEQPEQEVTPKTEIPQPGRATTWLILMLLALFGAGVAAVVHSGILSRSASAAALARETRENAALTVAVVHPKNGGSEEEVVLPGNTQAFTDSPIYARTTGYLKKWYVDIGTQVKAGELLAEIDAPELDHQLQQARADLETARANLTLSQSTADRWQFLLKTQSVSRQETDEKTGDLNAKKAMVDASSSAVRRLEDLQSYEKVTAPFDGVITARNTDVGALIDSGSNTPGKELFHLAATHQLRVFVNVPEVYDRAARNGARATLQLSEFPGRNFSGTLVRNANAIDPVSRTLLVEVEVDNAGGELLPGSYVLVHLKLPGRASHGLTVPVSTLLFRAEGLRVAVVREGKAQLLPVTIGRDYGNEVEIISGLNPRDEVIANPADSLTSGEPVRIAAGGAR</sequence>
<feature type="domain" description="Multidrug resistance protein MdtA-like alpha-helical hairpin" evidence="4">
    <location>
        <begin position="132"/>
        <end position="192"/>
    </location>
</feature>
<dbReference type="InterPro" id="IPR058792">
    <property type="entry name" value="Beta-barrel_RND_2"/>
</dbReference>
<proteinExistence type="inferred from homology"/>
<dbReference type="InterPro" id="IPR006143">
    <property type="entry name" value="RND_pump_MFP"/>
</dbReference>
<dbReference type="Gene3D" id="1.10.287.470">
    <property type="entry name" value="Helix hairpin bin"/>
    <property type="match status" value="1"/>
</dbReference>
<dbReference type="GO" id="GO:1990281">
    <property type="term" value="C:efflux pump complex"/>
    <property type="evidence" value="ECO:0007669"/>
    <property type="project" value="TreeGrafter"/>
</dbReference>
<dbReference type="Pfam" id="PF25876">
    <property type="entry name" value="HH_MFP_RND"/>
    <property type="match status" value="1"/>
</dbReference>